<dbReference type="Proteomes" id="UP000563524">
    <property type="component" value="Unassembled WGS sequence"/>
</dbReference>
<dbReference type="RefSeq" id="WP_183818684.1">
    <property type="nucleotide sequence ID" value="NZ_JACHOB010000005.1"/>
</dbReference>
<dbReference type="EMBL" id="JACHOB010000005">
    <property type="protein sequence ID" value="MBB4659756.1"/>
    <property type="molecule type" value="Genomic_DNA"/>
</dbReference>
<dbReference type="AlphaFoldDB" id="A0A840I436"/>
<comment type="caution">
    <text evidence="1">The sequence shown here is derived from an EMBL/GenBank/DDBJ whole genome shotgun (WGS) entry which is preliminary data.</text>
</comment>
<organism evidence="1 2">
    <name type="scientific">Parvularcula dongshanensis</name>
    <dbReference type="NCBI Taxonomy" id="1173995"/>
    <lineage>
        <taxon>Bacteria</taxon>
        <taxon>Pseudomonadati</taxon>
        <taxon>Pseudomonadota</taxon>
        <taxon>Alphaproteobacteria</taxon>
        <taxon>Parvularculales</taxon>
        <taxon>Parvularculaceae</taxon>
        <taxon>Parvularcula</taxon>
    </lineage>
</organism>
<gene>
    <name evidence="1" type="ORF">GGQ59_002297</name>
</gene>
<sequence length="213" mass="23528">MVLGKLIRSFGSEPPKRALPIVGPATLGRSVRLDPSMLAAMEGALGEPVSPDLVITGQGLIAMEDDAGTTYLHRFYDDEDRMLQALTDSEDGGDALEWSFYVPAGSEYLASGTSVSDWTARLSRAHIEHDGERFERTWYDDDTREQPPVRFTELVYEDETGQTGRNLPQECMVYARDTAQGELLLLALVMGEGEEASFERMLGTGLRPHQVTV</sequence>
<evidence type="ECO:0000313" key="1">
    <source>
        <dbReference type="EMBL" id="MBB4659756.1"/>
    </source>
</evidence>
<evidence type="ECO:0000313" key="2">
    <source>
        <dbReference type="Proteomes" id="UP000563524"/>
    </source>
</evidence>
<reference evidence="1 2" key="1">
    <citation type="submission" date="2020-08" db="EMBL/GenBank/DDBJ databases">
        <title>Genomic Encyclopedia of Type Strains, Phase IV (KMG-IV): sequencing the most valuable type-strain genomes for metagenomic binning, comparative biology and taxonomic classification.</title>
        <authorList>
            <person name="Goeker M."/>
        </authorList>
    </citation>
    <scope>NUCLEOTIDE SEQUENCE [LARGE SCALE GENOMIC DNA]</scope>
    <source>
        <strain evidence="1 2">DSM 102850</strain>
    </source>
</reference>
<dbReference type="Pfam" id="PF10679">
    <property type="entry name" value="DUF2491"/>
    <property type="match status" value="1"/>
</dbReference>
<dbReference type="InterPro" id="IPR019621">
    <property type="entry name" value="DUF2491"/>
</dbReference>
<evidence type="ECO:0008006" key="3">
    <source>
        <dbReference type="Google" id="ProtNLM"/>
    </source>
</evidence>
<accession>A0A840I436</accession>
<name>A0A840I436_9PROT</name>
<protein>
    <recommendedName>
        <fullName evidence="3">DUF2491 family protein</fullName>
    </recommendedName>
</protein>
<keyword evidence="2" id="KW-1185">Reference proteome</keyword>
<proteinExistence type="predicted"/>